<evidence type="ECO:0000313" key="2">
    <source>
        <dbReference type="Proteomes" id="UP000095284"/>
    </source>
</evidence>
<dbReference type="Proteomes" id="UP000095284">
    <property type="component" value="Unplaced"/>
</dbReference>
<name>A0A1I7RSR8_BURXY</name>
<organism evidence="2 3">
    <name type="scientific">Bursaphelenchus xylophilus</name>
    <name type="common">Pinewood nematode worm</name>
    <name type="synonym">Aphelenchoides xylophilus</name>
    <dbReference type="NCBI Taxonomy" id="6326"/>
    <lineage>
        <taxon>Eukaryota</taxon>
        <taxon>Metazoa</taxon>
        <taxon>Ecdysozoa</taxon>
        <taxon>Nematoda</taxon>
        <taxon>Chromadorea</taxon>
        <taxon>Rhabditida</taxon>
        <taxon>Tylenchina</taxon>
        <taxon>Tylenchomorpha</taxon>
        <taxon>Aphelenchoidea</taxon>
        <taxon>Aphelenchoididae</taxon>
        <taxon>Bursaphelenchus</taxon>
    </lineage>
</organism>
<accession>A0A1I7RSR8</accession>
<evidence type="ECO:0000256" key="1">
    <source>
        <dbReference type="SAM" id="Phobius"/>
    </source>
</evidence>
<evidence type="ECO:0000313" key="3">
    <source>
        <dbReference type="WBParaSite" id="BXY_0377200.1"/>
    </source>
</evidence>
<sequence>MNTQQQRPERDTVCFWRASEADVFPSGLMLISALPKYANPIISWIDSRFLPSGHTASSLGWSSLMVAVTGFPKRRTLRVCNGVNRRDLHWPFSPESNQWLLLGLPARAISIFGLIRGHSNYLQALFVPCHFPGHLKPNPAAFTRAESNEVTEDTVVRLLPLRSKIIVSYILSMVIIIKILFVAL</sequence>
<dbReference type="AlphaFoldDB" id="A0A1I7RSR8"/>
<keyword evidence="1" id="KW-0472">Membrane</keyword>
<feature type="transmembrane region" description="Helical" evidence="1">
    <location>
        <begin position="166"/>
        <end position="183"/>
    </location>
</feature>
<dbReference type="WBParaSite" id="BXY_0377200.1">
    <property type="protein sequence ID" value="BXY_0377200.1"/>
    <property type="gene ID" value="BXY_0377200"/>
</dbReference>
<keyword evidence="1" id="KW-0812">Transmembrane</keyword>
<proteinExistence type="predicted"/>
<keyword evidence="1" id="KW-1133">Transmembrane helix</keyword>
<protein>
    <submittedName>
        <fullName evidence="3">Phosphatidylglycerophosphatase</fullName>
    </submittedName>
</protein>
<reference evidence="3" key="1">
    <citation type="submission" date="2016-11" db="UniProtKB">
        <authorList>
            <consortium name="WormBaseParasite"/>
        </authorList>
    </citation>
    <scope>IDENTIFICATION</scope>
</reference>